<comment type="function">
    <text evidence="9">Catalyzes the conversion of dihydroorotate to orotate.</text>
</comment>
<dbReference type="NCBIfam" id="TIGR01037">
    <property type="entry name" value="pyrD_sub1_fam"/>
    <property type="match status" value="1"/>
</dbReference>
<evidence type="ECO:0000256" key="2">
    <source>
        <dbReference type="ARBA" id="ARBA00004725"/>
    </source>
</evidence>
<feature type="binding site" evidence="9">
    <location>
        <position position="160"/>
    </location>
    <ligand>
        <name>FMN</name>
        <dbReference type="ChEBI" id="CHEBI:58210"/>
    </ligand>
</feature>
<dbReference type="InterPro" id="IPR049622">
    <property type="entry name" value="Dihydroorotate_DH_I"/>
</dbReference>
<comment type="cofactor">
    <cofactor evidence="9">
        <name>FMN</name>
        <dbReference type="ChEBI" id="CHEBI:58210"/>
    </cofactor>
    <text evidence="9">Binds 1 FMN per subunit.</text>
</comment>
<evidence type="ECO:0000256" key="9">
    <source>
        <dbReference type="HAMAP-Rule" id="MF_00224"/>
    </source>
</evidence>
<dbReference type="NCBIfam" id="NF005574">
    <property type="entry name" value="PRK07259.1"/>
    <property type="match status" value="1"/>
</dbReference>
<dbReference type="PANTHER" id="PTHR48109">
    <property type="entry name" value="DIHYDROOROTATE DEHYDROGENASE (QUINONE), MITOCHONDRIAL-RELATED"/>
    <property type="match status" value="1"/>
</dbReference>
<feature type="binding site" evidence="9">
    <location>
        <begin position="260"/>
        <end position="261"/>
    </location>
    <ligand>
        <name>FMN</name>
        <dbReference type="ChEBI" id="CHEBI:58210"/>
    </ligand>
</feature>
<dbReference type="Pfam" id="PF01180">
    <property type="entry name" value="DHO_dh"/>
    <property type="match status" value="1"/>
</dbReference>
<dbReference type="PANTHER" id="PTHR48109:SF1">
    <property type="entry name" value="DIHYDROOROTATE DEHYDROGENASE (FUMARATE)"/>
    <property type="match status" value="1"/>
</dbReference>
<dbReference type="Gene3D" id="3.20.20.70">
    <property type="entry name" value="Aldolase class I"/>
    <property type="match status" value="1"/>
</dbReference>
<dbReference type="GO" id="GO:0004589">
    <property type="term" value="F:dihydroorotate dehydrogenase (NAD+) activity"/>
    <property type="evidence" value="ECO:0007669"/>
    <property type="project" value="UniProtKB-EC"/>
</dbReference>
<feature type="binding site" evidence="9">
    <location>
        <begin position="238"/>
        <end position="239"/>
    </location>
    <ligand>
        <name>FMN</name>
        <dbReference type="ChEBI" id="CHEBI:58210"/>
    </ligand>
</feature>
<feature type="binding site" evidence="9">
    <location>
        <position position="41"/>
    </location>
    <ligand>
        <name>substrate</name>
    </ligand>
</feature>
<evidence type="ECO:0000256" key="1">
    <source>
        <dbReference type="ARBA" id="ARBA00004496"/>
    </source>
</evidence>
<keyword evidence="7 9" id="KW-0665">Pyrimidine biosynthesis</keyword>
<gene>
    <name evidence="9" type="primary">pyrD</name>
    <name evidence="11" type="ORF">JYK00_01880</name>
</gene>
<dbReference type="CDD" id="cd04740">
    <property type="entry name" value="DHOD_1B_like"/>
    <property type="match status" value="1"/>
</dbReference>
<evidence type="ECO:0000313" key="12">
    <source>
        <dbReference type="Proteomes" id="UP000671862"/>
    </source>
</evidence>
<evidence type="ECO:0000256" key="7">
    <source>
        <dbReference type="ARBA" id="ARBA00022975"/>
    </source>
</evidence>
<feature type="binding site" evidence="9">
    <location>
        <position position="17"/>
    </location>
    <ligand>
        <name>FMN</name>
        <dbReference type="ChEBI" id="CHEBI:58210"/>
    </ligand>
</feature>
<dbReference type="InterPro" id="IPR050074">
    <property type="entry name" value="DHO_dehydrogenase"/>
</dbReference>
<feature type="binding site" evidence="9">
    <location>
        <position position="122"/>
    </location>
    <ligand>
        <name>substrate</name>
    </ligand>
</feature>
<evidence type="ECO:0000313" key="11">
    <source>
        <dbReference type="EMBL" id="QTA38311.1"/>
    </source>
</evidence>
<dbReference type="PROSITE" id="PS00912">
    <property type="entry name" value="DHODEHASE_2"/>
    <property type="match status" value="1"/>
</dbReference>
<proteinExistence type="inferred from homology"/>
<comment type="pathway">
    <text evidence="2 9">Pyrimidine metabolism; UMP biosynthesis via de novo pathway.</text>
</comment>
<comment type="caution">
    <text evidence="9">Lacks conserved residue(s) required for the propagation of feature annotation.</text>
</comment>
<dbReference type="InterPro" id="IPR001295">
    <property type="entry name" value="Dihydroorotate_DH_CS"/>
</dbReference>
<feature type="binding site" evidence="9">
    <location>
        <begin position="41"/>
        <end position="42"/>
    </location>
    <ligand>
        <name>FMN</name>
        <dbReference type="ChEBI" id="CHEBI:58210"/>
    </ligand>
</feature>
<evidence type="ECO:0000259" key="10">
    <source>
        <dbReference type="Pfam" id="PF01180"/>
    </source>
</evidence>
<dbReference type="HAMAP" id="MF_00224">
    <property type="entry name" value="DHO_dh_type1"/>
    <property type="match status" value="1"/>
</dbReference>
<dbReference type="EC" id="1.3.-.-" evidence="9"/>
<feature type="domain" description="Dihydroorotate dehydrogenase catalytic" evidence="10">
    <location>
        <begin position="2"/>
        <end position="279"/>
    </location>
</feature>
<reference evidence="11 12" key="1">
    <citation type="submission" date="2021-03" db="EMBL/GenBank/DDBJ databases">
        <title>Thermosipho ferrireducens sp.nov., an anaerobic thermophilic iron-reducing bacterium isolated from a deep-sea hydrothermal sulfide deposits.</title>
        <authorList>
            <person name="Zeng X."/>
            <person name="Chen Y."/>
            <person name="Shao Z."/>
        </authorList>
    </citation>
    <scope>NUCLEOTIDE SEQUENCE [LARGE SCALE GENOMIC DNA]</scope>
    <source>
        <strain evidence="11 12">JL129W03</strain>
    </source>
</reference>
<evidence type="ECO:0000256" key="3">
    <source>
        <dbReference type="ARBA" id="ARBA00008008"/>
    </source>
</evidence>
<dbReference type="PIRSF" id="PIRSF000164">
    <property type="entry name" value="DHO_oxidase"/>
    <property type="match status" value="1"/>
</dbReference>
<dbReference type="InterPro" id="IPR024920">
    <property type="entry name" value="Dihydroorotate_DH_1"/>
</dbReference>
<dbReference type="PROSITE" id="PS00911">
    <property type="entry name" value="DHODEHASE_1"/>
    <property type="match status" value="1"/>
</dbReference>
<feature type="binding site" evidence="9">
    <location>
        <begin position="65"/>
        <end position="69"/>
    </location>
    <ligand>
        <name>substrate</name>
    </ligand>
</feature>
<dbReference type="InterPro" id="IPR033888">
    <property type="entry name" value="DHOD_1B"/>
</dbReference>
<evidence type="ECO:0000256" key="4">
    <source>
        <dbReference type="ARBA" id="ARBA00022490"/>
    </source>
</evidence>
<keyword evidence="5 9" id="KW-0285">Flavoprotein</keyword>
<dbReference type="InterPro" id="IPR005720">
    <property type="entry name" value="Dihydroorotate_DH_cat"/>
</dbReference>
<keyword evidence="8 9" id="KW-0560">Oxidoreductase</keyword>
<feature type="active site" description="Nucleophile" evidence="9">
    <location>
        <position position="125"/>
    </location>
</feature>
<feature type="binding site" evidence="9">
    <location>
        <begin position="186"/>
        <end position="187"/>
    </location>
    <ligand>
        <name>substrate</name>
    </ligand>
</feature>
<feature type="binding site" evidence="9">
    <location>
        <position position="122"/>
    </location>
    <ligand>
        <name>FMN</name>
        <dbReference type="ChEBI" id="CHEBI:58210"/>
    </ligand>
</feature>
<evidence type="ECO:0000256" key="5">
    <source>
        <dbReference type="ARBA" id="ARBA00022630"/>
    </source>
</evidence>
<dbReference type="InterPro" id="IPR012135">
    <property type="entry name" value="Dihydroorotate_DH_1_2"/>
</dbReference>
<keyword evidence="12" id="KW-1185">Reference proteome</keyword>
<organism evidence="11 12">
    <name type="scientific">Thermosipho ferrireducens</name>
    <dbReference type="NCBI Taxonomy" id="2571116"/>
    <lineage>
        <taxon>Bacteria</taxon>
        <taxon>Thermotogati</taxon>
        <taxon>Thermotogota</taxon>
        <taxon>Thermotogae</taxon>
        <taxon>Thermotogales</taxon>
        <taxon>Fervidobacteriaceae</taxon>
        <taxon>Thermosipho</taxon>
    </lineage>
</organism>
<feature type="binding site" evidence="9">
    <location>
        <position position="211"/>
    </location>
    <ligand>
        <name>FMN</name>
        <dbReference type="ChEBI" id="CHEBI:58210"/>
    </ligand>
</feature>
<evidence type="ECO:0000256" key="6">
    <source>
        <dbReference type="ARBA" id="ARBA00022643"/>
    </source>
</evidence>
<dbReference type="SUPFAM" id="SSF51395">
    <property type="entry name" value="FMN-linked oxidoreductases"/>
    <property type="match status" value="1"/>
</dbReference>
<comment type="subcellular location">
    <subcellularLocation>
        <location evidence="1 9">Cytoplasm</location>
    </subcellularLocation>
</comment>
<accession>A0ABX7SA69</accession>
<evidence type="ECO:0000256" key="8">
    <source>
        <dbReference type="ARBA" id="ARBA00023002"/>
    </source>
</evidence>
<dbReference type="InterPro" id="IPR013785">
    <property type="entry name" value="Aldolase_TIM"/>
</dbReference>
<comment type="catalytic activity">
    <reaction evidence="9">
        <text>(S)-dihydroorotate + A = orotate + AH2</text>
        <dbReference type="Rhea" id="RHEA:18073"/>
        <dbReference type="ChEBI" id="CHEBI:13193"/>
        <dbReference type="ChEBI" id="CHEBI:17499"/>
        <dbReference type="ChEBI" id="CHEBI:30839"/>
        <dbReference type="ChEBI" id="CHEBI:30864"/>
    </reaction>
</comment>
<sequence>MVNILGFTFKNPVIIASGPGGNGKELSNYIDLNRLGGFTAKTVTLKERPGNPPPRIVNVKAGIINSIGLQNPGIDKFIKEDLPFLESLNTNIILSIGGDTKSEYLSLIERLNDSKAVFFELNLSCPNVSKHNTNLEHDSDAIYELVKEAKKISKKPIFIKLGSNLFLEKIVKRAIDAGVDGVSLINSSKGLKVDIKKKRLILKRGIGGFSGPAIKPIALAAIFNIKRKFKHLPIIGMGGIFDYKDALEFIMIGANLIAIGSGVMADPEIPIKIAHDLENYFKNDSYEKTIGCALEGFYDR</sequence>
<dbReference type="EMBL" id="CP071446">
    <property type="protein sequence ID" value="QTA38311.1"/>
    <property type="molecule type" value="Genomic_DNA"/>
</dbReference>
<name>A0ABX7SA69_9BACT</name>
<keyword evidence="4 9" id="KW-0963">Cytoplasm</keyword>
<feature type="binding site" evidence="9">
    <location>
        <position position="185"/>
    </location>
    <ligand>
        <name>FMN</name>
        <dbReference type="ChEBI" id="CHEBI:58210"/>
    </ligand>
</feature>
<dbReference type="RefSeq" id="WP_207567030.1">
    <property type="nucleotide sequence ID" value="NZ_CP071446.1"/>
</dbReference>
<dbReference type="Proteomes" id="UP000671862">
    <property type="component" value="Chromosome"/>
</dbReference>
<protein>
    <recommendedName>
        <fullName evidence="9">Dihydroorotate dehydrogenase</fullName>
        <shortName evidence="9">DHOD</shortName>
        <shortName evidence="9">DHODase</shortName>
        <shortName evidence="9">DHOdehase</shortName>
        <ecNumber evidence="9">1.3.-.-</ecNumber>
    </recommendedName>
</protein>
<comment type="similarity">
    <text evidence="3 9">Belongs to the dihydroorotate dehydrogenase family. Type 1 subfamily.</text>
</comment>
<keyword evidence="6 9" id="KW-0288">FMN</keyword>